<evidence type="ECO:0000256" key="5">
    <source>
        <dbReference type="HAMAP-Rule" id="MF_00340"/>
    </source>
</evidence>
<gene>
    <name evidence="5" type="primary">rpmF</name>
    <name evidence="7" type="ORF">A3F08_03320</name>
</gene>
<dbReference type="PANTHER" id="PTHR35534">
    <property type="entry name" value="50S RIBOSOMAL PROTEIN L32"/>
    <property type="match status" value="1"/>
</dbReference>
<evidence type="ECO:0000313" key="7">
    <source>
        <dbReference type="EMBL" id="OGD67753.1"/>
    </source>
</evidence>
<sequence length="58" mass="6422">MAEPKKRHTSTRSGNRRSHLALSKVNLSKCAQCKDPVLPHTICKTCGTYKGKKVIKNA</sequence>
<keyword evidence="2 5" id="KW-0689">Ribosomal protein</keyword>
<dbReference type="SUPFAM" id="SSF57829">
    <property type="entry name" value="Zn-binding ribosomal proteins"/>
    <property type="match status" value="1"/>
</dbReference>
<dbReference type="InterPro" id="IPR044957">
    <property type="entry name" value="Ribosomal_bL32_bact"/>
</dbReference>
<evidence type="ECO:0000256" key="6">
    <source>
        <dbReference type="SAM" id="MobiDB-lite"/>
    </source>
</evidence>
<dbReference type="InterPro" id="IPR002677">
    <property type="entry name" value="Ribosomal_bL32"/>
</dbReference>
<dbReference type="GO" id="GO:0003735">
    <property type="term" value="F:structural constituent of ribosome"/>
    <property type="evidence" value="ECO:0007669"/>
    <property type="project" value="InterPro"/>
</dbReference>
<reference evidence="7 8" key="1">
    <citation type="journal article" date="2016" name="Nat. Commun.">
        <title>Thousands of microbial genomes shed light on interconnected biogeochemical processes in an aquifer system.</title>
        <authorList>
            <person name="Anantharaman K."/>
            <person name="Brown C.T."/>
            <person name="Hug L.A."/>
            <person name="Sharon I."/>
            <person name="Castelle C.J."/>
            <person name="Probst A.J."/>
            <person name="Thomas B.C."/>
            <person name="Singh A."/>
            <person name="Wilkins M.J."/>
            <person name="Karaoz U."/>
            <person name="Brodie E.L."/>
            <person name="Williams K.H."/>
            <person name="Hubbard S.S."/>
            <person name="Banfield J.F."/>
        </authorList>
    </citation>
    <scope>NUCLEOTIDE SEQUENCE [LARGE SCALE GENOMIC DNA]</scope>
</reference>
<dbReference type="Proteomes" id="UP000176451">
    <property type="component" value="Unassembled WGS sequence"/>
</dbReference>
<evidence type="ECO:0000256" key="3">
    <source>
        <dbReference type="ARBA" id="ARBA00023274"/>
    </source>
</evidence>
<feature type="compositionally biased region" description="Basic residues" evidence="6">
    <location>
        <begin position="1"/>
        <end position="19"/>
    </location>
</feature>
<dbReference type="EMBL" id="MEZV01000011">
    <property type="protein sequence ID" value="OGD67753.1"/>
    <property type="molecule type" value="Genomic_DNA"/>
</dbReference>
<keyword evidence="3 5" id="KW-0687">Ribonucleoprotein</keyword>
<comment type="caution">
    <text evidence="7">The sequence shown here is derived from an EMBL/GenBank/DDBJ whole genome shotgun (WGS) entry which is preliminary data.</text>
</comment>
<evidence type="ECO:0000256" key="2">
    <source>
        <dbReference type="ARBA" id="ARBA00022980"/>
    </source>
</evidence>
<organism evidence="7 8">
    <name type="scientific">Candidatus Berkelbacteria bacterium RIFCSPHIGHO2_12_FULL_36_9</name>
    <dbReference type="NCBI Taxonomy" id="1797469"/>
    <lineage>
        <taxon>Bacteria</taxon>
        <taxon>Candidatus Berkelbacteria</taxon>
    </lineage>
</organism>
<comment type="similarity">
    <text evidence="1 5">Belongs to the bacterial ribosomal protein bL32 family.</text>
</comment>
<dbReference type="NCBIfam" id="TIGR01031">
    <property type="entry name" value="rpmF_bact"/>
    <property type="match status" value="1"/>
</dbReference>
<proteinExistence type="inferred from homology"/>
<accession>A0A1F5EK76</accession>
<dbReference type="GO" id="GO:0015934">
    <property type="term" value="C:large ribosomal subunit"/>
    <property type="evidence" value="ECO:0007669"/>
    <property type="project" value="InterPro"/>
</dbReference>
<dbReference type="HAMAP" id="MF_00340">
    <property type="entry name" value="Ribosomal_bL32"/>
    <property type="match status" value="1"/>
</dbReference>
<name>A0A1F5EK76_9BACT</name>
<protein>
    <recommendedName>
        <fullName evidence="4 5">Large ribosomal subunit protein bL32</fullName>
    </recommendedName>
</protein>
<dbReference type="Pfam" id="PF01783">
    <property type="entry name" value="Ribosomal_L32p"/>
    <property type="match status" value="1"/>
</dbReference>
<evidence type="ECO:0000256" key="4">
    <source>
        <dbReference type="ARBA" id="ARBA00035178"/>
    </source>
</evidence>
<dbReference type="STRING" id="1797469.A3F08_03320"/>
<dbReference type="GO" id="GO:0006412">
    <property type="term" value="P:translation"/>
    <property type="evidence" value="ECO:0007669"/>
    <property type="project" value="UniProtKB-UniRule"/>
</dbReference>
<dbReference type="InterPro" id="IPR011332">
    <property type="entry name" value="Ribosomal_zn-bd"/>
</dbReference>
<dbReference type="PANTHER" id="PTHR35534:SF1">
    <property type="entry name" value="LARGE RIBOSOMAL SUBUNIT PROTEIN BL32"/>
    <property type="match status" value="1"/>
</dbReference>
<evidence type="ECO:0000313" key="8">
    <source>
        <dbReference type="Proteomes" id="UP000176451"/>
    </source>
</evidence>
<feature type="region of interest" description="Disordered" evidence="6">
    <location>
        <begin position="1"/>
        <end position="20"/>
    </location>
</feature>
<evidence type="ECO:0000256" key="1">
    <source>
        <dbReference type="ARBA" id="ARBA00008560"/>
    </source>
</evidence>
<dbReference type="AlphaFoldDB" id="A0A1F5EK76"/>